<dbReference type="AlphaFoldDB" id="A0A0C2CZV4"/>
<feature type="region of interest" description="Disordered" evidence="1">
    <location>
        <begin position="1"/>
        <end position="36"/>
    </location>
</feature>
<gene>
    <name evidence="2" type="ORF">DB30_04424</name>
</gene>
<evidence type="ECO:0000313" key="3">
    <source>
        <dbReference type="Proteomes" id="UP000031599"/>
    </source>
</evidence>
<dbReference type="Proteomes" id="UP000031599">
    <property type="component" value="Unassembled WGS sequence"/>
</dbReference>
<organism evidence="2 3">
    <name type="scientific">Enhygromyxa salina</name>
    <dbReference type="NCBI Taxonomy" id="215803"/>
    <lineage>
        <taxon>Bacteria</taxon>
        <taxon>Pseudomonadati</taxon>
        <taxon>Myxococcota</taxon>
        <taxon>Polyangia</taxon>
        <taxon>Nannocystales</taxon>
        <taxon>Nannocystaceae</taxon>
        <taxon>Enhygromyxa</taxon>
    </lineage>
</organism>
<evidence type="ECO:0000256" key="1">
    <source>
        <dbReference type="SAM" id="MobiDB-lite"/>
    </source>
</evidence>
<dbReference type="EMBL" id="JMCC02000037">
    <property type="protein sequence ID" value="KIG16511.1"/>
    <property type="molecule type" value="Genomic_DNA"/>
</dbReference>
<name>A0A0C2CZV4_9BACT</name>
<protein>
    <submittedName>
        <fullName evidence="2">Uncharacterized protein</fullName>
    </submittedName>
</protein>
<reference evidence="2 3" key="1">
    <citation type="submission" date="2014-12" db="EMBL/GenBank/DDBJ databases">
        <title>Genome assembly of Enhygromyxa salina DSM 15201.</title>
        <authorList>
            <person name="Sharma G."/>
            <person name="Subramanian S."/>
        </authorList>
    </citation>
    <scope>NUCLEOTIDE SEQUENCE [LARGE SCALE GENOMIC DNA]</scope>
    <source>
        <strain evidence="2 3">DSM 15201</strain>
    </source>
</reference>
<comment type="caution">
    <text evidence="2">The sequence shown here is derived from an EMBL/GenBank/DDBJ whole genome shotgun (WGS) entry which is preliminary data.</text>
</comment>
<sequence>MLGCSKSDEAATEPDPKPERTPDPKPEAAAESETRIEPTAELLAAVRDNGHGLPATVGADVYEQVLEQTRAEIEGPLSGSVGPMAAWATASPHPDVLRFFTKLPPLLNVRSTGVTQAYLIAESVRDKSGTEVLDKKDLPPQFGTLLFDTELPEAKPMTHEVIDRFVDLPSNSPVLYGYFPLVALTRELALDEISEIDVTLELLLPLDVTIVELGADKTTAEHAGATIHANYGTPTANEVTLEVTSPKLRYFGLAAFDADHKPLECRESGSWGDVEVTRNDAGKVVTREWKGDASLFLECPKLPASISVALASEVLVKHYEATLKR</sequence>
<evidence type="ECO:0000313" key="2">
    <source>
        <dbReference type="EMBL" id="KIG16511.1"/>
    </source>
</evidence>
<proteinExistence type="predicted"/>
<accession>A0A0C2CZV4</accession>